<name>A0ABR9R332_9FIRM</name>
<protein>
    <submittedName>
        <fullName evidence="3">U32 family peptidase</fullName>
    </submittedName>
</protein>
<sequence length="709" mass="75947">MGAVLHPSGPPRGLEILAPAGNAEMLSAAVYSGADAVYLGFAGFNARRTAGNFDTNTLAQAVAFCHARGVRVHAALNILVYGSELDSLANAIRAAAEAGVDALIVDDLATAALARQIAPGLALHGSTQMSIHTPEGACQLAEMGFSRVILARELSLPEIRAVVEKSPIEVEIFVHGALCMAMSGQCMMSAFLGGRSGNRGACAGPCRLPFDASDLRPGKPGQACHLSLKDMDLIPHMADIMAAGVASVKIEGRLRTPEYTAASVVACRCAREGKPYDEALVRDIFSRSGFTDGYFTGKNDGAMFGVRTEADAERSRLAAPRARELFRREYSRVPVDFTLTVTEDGARLTAADREGSRVSAYTDPDTVLSPAKNDPSPALEKSLQKTGGTPFAAASCQIEQEGGPWFLPSSMANDLRRRCLDALLEKRSQPHPLPVQSCTPPVFAPRPRSGQPKLAARFARVDQMPRQAEALPLLIFPLWEAENVPAGLRSKTLIELPRAMYGIEEKVRRRMDKLRAEGGFKGFVVNNLAQFRLTGDSPVCGGLGLNVTNPLSALRCGQLGAEGLLIHPETPVHAMGTVGSLPEGGSLPTAALCYGHIPLMLTRACPLKNRPDHASCAGCSRQGRLRDRKGRDFPVRCGLPENGVRTVYNPVPLYMGDRLSELPVDWAVAAFTIETPQRAAQILALLQEGKPFDGEFTRGLYYSDPTKAQ</sequence>
<gene>
    <name evidence="3" type="ORF">INF35_07180</name>
</gene>
<evidence type="ECO:0000256" key="1">
    <source>
        <dbReference type="SAM" id="MobiDB-lite"/>
    </source>
</evidence>
<organism evidence="3 4">
    <name type="scientific">Gemmiger gallinarum</name>
    <dbReference type="NCBI Taxonomy" id="2779354"/>
    <lineage>
        <taxon>Bacteria</taxon>
        <taxon>Bacillati</taxon>
        <taxon>Bacillota</taxon>
        <taxon>Clostridia</taxon>
        <taxon>Eubacteriales</taxon>
        <taxon>Gemmiger</taxon>
    </lineage>
</organism>
<feature type="region of interest" description="Disordered" evidence="1">
    <location>
        <begin position="350"/>
        <end position="384"/>
    </location>
</feature>
<reference evidence="3 4" key="1">
    <citation type="submission" date="2020-10" db="EMBL/GenBank/DDBJ databases">
        <title>ChiBAC.</title>
        <authorList>
            <person name="Zenner C."/>
            <person name="Hitch T.C.A."/>
            <person name="Clavel T."/>
        </authorList>
    </citation>
    <scope>NUCLEOTIDE SEQUENCE [LARGE SCALE GENOMIC DNA]</scope>
    <source>
        <strain evidence="3 4">DSM 109015</strain>
    </source>
</reference>
<dbReference type="PANTHER" id="PTHR30217">
    <property type="entry name" value="PEPTIDASE U32 FAMILY"/>
    <property type="match status" value="1"/>
</dbReference>
<dbReference type="Proteomes" id="UP000768567">
    <property type="component" value="Unassembled WGS sequence"/>
</dbReference>
<dbReference type="Pfam" id="PF12392">
    <property type="entry name" value="DUF3656"/>
    <property type="match status" value="1"/>
</dbReference>
<evidence type="ECO:0000259" key="2">
    <source>
        <dbReference type="Pfam" id="PF12392"/>
    </source>
</evidence>
<dbReference type="InterPro" id="IPR011060">
    <property type="entry name" value="RibuloseP-bd_barrel"/>
</dbReference>
<dbReference type="Pfam" id="PF01136">
    <property type="entry name" value="Peptidase_U32"/>
    <property type="match status" value="1"/>
</dbReference>
<dbReference type="PANTHER" id="PTHR30217:SF10">
    <property type="entry name" value="23S RRNA 5-HYDROXYCYTIDINE C2501 SYNTHASE"/>
    <property type="match status" value="1"/>
</dbReference>
<keyword evidence="4" id="KW-1185">Reference proteome</keyword>
<accession>A0ABR9R332</accession>
<dbReference type="InterPro" id="IPR020988">
    <property type="entry name" value="Pept_U32_collagenase"/>
</dbReference>
<proteinExistence type="predicted"/>
<dbReference type="SUPFAM" id="SSF51366">
    <property type="entry name" value="Ribulose-phoshate binding barrel"/>
    <property type="match status" value="1"/>
</dbReference>
<comment type="caution">
    <text evidence="3">The sequence shown here is derived from an EMBL/GenBank/DDBJ whole genome shotgun (WGS) entry which is preliminary data.</text>
</comment>
<dbReference type="EMBL" id="JADCKC010000002">
    <property type="protein sequence ID" value="MBE5037563.1"/>
    <property type="molecule type" value="Genomic_DNA"/>
</dbReference>
<evidence type="ECO:0000313" key="4">
    <source>
        <dbReference type="Proteomes" id="UP000768567"/>
    </source>
</evidence>
<dbReference type="PROSITE" id="PS01276">
    <property type="entry name" value="PEPTIDASE_U32"/>
    <property type="match status" value="1"/>
</dbReference>
<evidence type="ECO:0000313" key="3">
    <source>
        <dbReference type="EMBL" id="MBE5037563.1"/>
    </source>
</evidence>
<dbReference type="RefSeq" id="WP_193500987.1">
    <property type="nucleotide sequence ID" value="NZ_JADCKC010000002.1"/>
</dbReference>
<feature type="domain" description="Peptidase U32 collagenase" evidence="2">
    <location>
        <begin position="322"/>
        <end position="427"/>
    </location>
</feature>
<dbReference type="InterPro" id="IPR051454">
    <property type="entry name" value="RNA/ubiquinone_mod_enzymes"/>
</dbReference>
<dbReference type="InterPro" id="IPR001539">
    <property type="entry name" value="Peptidase_U32"/>
</dbReference>